<reference evidence="2" key="1">
    <citation type="journal article" date="2019" name="Int. J. Syst. Evol. Microbiol.">
        <title>The Global Catalogue of Microorganisms (GCM) 10K type strain sequencing project: providing services to taxonomists for standard genome sequencing and annotation.</title>
        <authorList>
            <consortium name="The Broad Institute Genomics Platform"/>
            <consortium name="The Broad Institute Genome Sequencing Center for Infectious Disease"/>
            <person name="Wu L."/>
            <person name="Ma J."/>
        </authorList>
    </citation>
    <scope>NUCLEOTIDE SEQUENCE [LARGE SCALE GENOMIC DNA]</scope>
    <source>
        <strain evidence="2">JCM 3296</strain>
    </source>
</reference>
<name>A0ABQ2VI21_9PSEU</name>
<dbReference type="Proteomes" id="UP000649573">
    <property type="component" value="Unassembled WGS sequence"/>
</dbReference>
<comment type="caution">
    <text evidence="1">The sequence shown here is derived from an EMBL/GenBank/DDBJ whole genome shotgun (WGS) entry which is preliminary data.</text>
</comment>
<evidence type="ECO:0000313" key="1">
    <source>
        <dbReference type="EMBL" id="GGU84693.1"/>
    </source>
</evidence>
<gene>
    <name evidence="1" type="ORF">GCM10010178_88710</name>
</gene>
<sequence>MGVCAVLVVTFRLALVEVTVVLAVQMAVVHVVDVVAVRHSDVAAALAVDVGVTGMFQVARRHGTRLLRPAARRVSSRPTG</sequence>
<evidence type="ECO:0000313" key="2">
    <source>
        <dbReference type="Proteomes" id="UP000649573"/>
    </source>
</evidence>
<protein>
    <recommendedName>
        <fullName evidence="3">Secreted peptide</fullName>
    </recommendedName>
</protein>
<accession>A0ABQ2VI21</accession>
<keyword evidence="2" id="KW-1185">Reference proteome</keyword>
<dbReference type="EMBL" id="BMRE01000091">
    <property type="protein sequence ID" value="GGU84693.1"/>
    <property type="molecule type" value="Genomic_DNA"/>
</dbReference>
<organism evidence="1 2">
    <name type="scientific">Lentzea flava</name>
    <dbReference type="NCBI Taxonomy" id="103732"/>
    <lineage>
        <taxon>Bacteria</taxon>
        <taxon>Bacillati</taxon>
        <taxon>Actinomycetota</taxon>
        <taxon>Actinomycetes</taxon>
        <taxon>Pseudonocardiales</taxon>
        <taxon>Pseudonocardiaceae</taxon>
        <taxon>Lentzea</taxon>
    </lineage>
</organism>
<evidence type="ECO:0008006" key="3">
    <source>
        <dbReference type="Google" id="ProtNLM"/>
    </source>
</evidence>
<proteinExistence type="predicted"/>